<evidence type="ECO:0000313" key="10">
    <source>
        <dbReference type="EMBL" id="MBD8526017.1"/>
    </source>
</evidence>
<keyword evidence="1 8" id="KW-0645">Protease</keyword>
<dbReference type="EC" id="3.4.-.-" evidence="8"/>
<evidence type="ECO:0000256" key="3">
    <source>
        <dbReference type="ARBA" id="ARBA00022729"/>
    </source>
</evidence>
<evidence type="ECO:0000256" key="7">
    <source>
        <dbReference type="ARBA" id="ARBA00023049"/>
    </source>
</evidence>
<dbReference type="GO" id="GO:0008270">
    <property type="term" value="F:zinc ion binding"/>
    <property type="evidence" value="ECO:0007669"/>
    <property type="project" value="UniProtKB-UniRule"/>
</dbReference>
<dbReference type="Gene3D" id="1.25.40.10">
    <property type="entry name" value="Tetratricopeptide repeat domain"/>
    <property type="match status" value="1"/>
</dbReference>
<feature type="chain" id="PRO_5043066024" description="Putative beta-barrel assembly-enhancing protease" evidence="8">
    <location>
        <begin position="25"/>
        <end position="538"/>
    </location>
</feature>
<dbReference type="InterPro" id="IPR011990">
    <property type="entry name" value="TPR-like_helical_dom_sf"/>
</dbReference>
<dbReference type="GO" id="GO:0016020">
    <property type="term" value="C:membrane"/>
    <property type="evidence" value="ECO:0007669"/>
    <property type="project" value="InterPro"/>
</dbReference>
<dbReference type="HAMAP" id="MF_00997">
    <property type="entry name" value="Protease_BepA"/>
    <property type="match status" value="1"/>
</dbReference>
<evidence type="ECO:0000256" key="1">
    <source>
        <dbReference type="ARBA" id="ARBA00022670"/>
    </source>
</evidence>
<keyword evidence="2 8" id="KW-0479">Metal-binding</keyword>
<feature type="active site" evidence="8">
    <location>
        <position position="134"/>
    </location>
</feature>
<feature type="binding site" evidence="8">
    <location>
        <position position="137"/>
    </location>
    <ligand>
        <name>Zn(2+)</name>
        <dbReference type="ChEBI" id="CHEBI:29105"/>
        <note>catalytic</note>
    </ligand>
</feature>
<evidence type="ECO:0000259" key="9">
    <source>
        <dbReference type="Pfam" id="PF01435"/>
    </source>
</evidence>
<proteinExistence type="inferred from homology"/>
<accession>A0AAW3ZLF6</accession>
<protein>
    <recommendedName>
        <fullName evidence="8">Putative beta-barrel assembly-enhancing protease</fullName>
        <ecNumber evidence="8">3.4.-.-</ecNumber>
    </recommendedName>
</protein>
<dbReference type="GO" id="GO:0051603">
    <property type="term" value="P:proteolysis involved in protein catabolic process"/>
    <property type="evidence" value="ECO:0007669"/>
    <property type="project" value="TreeGrafter"/>
</dbReference>
<keyword evidence="4 8" id="KW-0574">Periplasm</keyword>
<dbReference type="PANTHER" id="PTHR22726">
    <property type="entry name" value="METALLOENDOPEPTIDASE OMA1"/>
    <property type="match status" value="1"/>
</dbReference>
<feature type="active site" description="Proton donor" evidence="8">
    <location>
        <position position="205"/>
    </location>
</feature>
<comment type="cofactor">
    <cofactor evidence="8">
        <name>Zn(2+)</name>
        <dbReference type="ChEBI" id="CHEBI:29105"/>
    </cofactor>
    <text evidence="8">Binds 1 zinc ion per subunit.</text>
</comment>
<evidence type="ECO:0000256" key="2">
    <source>
        <dbReference type="ARBA" id="ARBA00022723"/>
    </source>
</evidence>
<dbReference type="InterPro" id="IPR030873">
    <property type="entry name" value="Protease_BepA"/>
</dbReference>
<evidence type="ECO:0000256" key="5">
    <source>
        <dbReference type="ARBA" id="ARBA00022801"/>
    </source>
</evidence>
<dbReference type="InterPro" id="IPR051156">
    <property type="entry name" value="Mito/Outer_Membr_Metalloprot"/>
</dbReference>
<dbReference type="RefSeq" id="WP_192029440.1">
    <property type="nucleotide sequence ID" value="NZ_JACYTR010000016.1"/>
</dbReference>
<keyword evidence="7 8" id="KW-0482">Metalloprotease</keyword>
<dbReference type="Proteomes" id="UP000613768">
    <property type="component" value="Unassembled WGS sequence"/>
</dbReference>
<keyword evidence="5 8" id="KW-0378">Hydrolase</keyword>
<feature type="binding site" evidence="8">
    <location>
        <position position="133"/>
    </location>
    <ligand>
        <name>Zn(2+)</name>
        <dbReference type="ChEBI" id="CHEBI:29105"/>
        <note>catalytic</note>
    </ligand>
</feature>
<evidence type="ECO:0000256" key="6">
    <source>
        <dbReference type="ARBA" id="ARBA00022833"/>
    </source>
</evidence>
<comment type="caution">
    <text evidence="10">The sequence shown here is derived from an EMBL/GenBank/DDBJ whole genome shotgun (WGS) entry which is preliminary data.</text>
</comment>
<dbReference type="GO" id="GO:0004222">
    <property type="term" value="F:metalloendopeptidase activity"/>
    <property type="evidence" value="ECO:0007669"/>
    <property type="project" value="InterPro"/>
</dbReference>
<feature type="binding site" evidence="8">
    <location>
        <position position="201"/>
    </location>
    <ligand>
        <name>Zn(2+)</name>
        <dbReference type="ChEBI" id="CHEBI:29105"/>
        <note>catalytic</note>
    </ligand>
</feature>
<sequence precursor="true">MPLRTLKPIVIALSLALSAGPAVAADGNQLPEIGSSAATLISPAEEARYGRELLGEFRRYGYLVDDPLVESWLQELGHRLAARSDRPEQDFRFFMVQSRQINAFATLGGYVGMNAGLVLLAEREDEVAAVLAHEVSHATQRHIVRSVEAAQKDALPITLAMLGALVAAQAAGGDGDASQAAIAGGLALMQQRQINYTRSNEHEADRIGIQILSRSGFDPLSMADFFGRLQRATRSQGDAVPDYLRTHPVTTTRISEAKDRAAKMEPASSTLPLGRAINPMLPGQWREGLDLASGPNPALFELARERLRVLSAATASEALSAYQHHNEDRLASEAERYGRALALLSNGKADEAFQLLDALYQGALASSDSHRLWFAIPRAEAQFRAGRFDQAEQAFESLLVQFPRNRAVALSYAQVLIEQNTRETGQRAQRILRPLLASDLDDAFMQASFARASELAGDTVRAAEAHAEAAFLSGRAEDALNQLARLKEREDLDYVQRARVDARMAEMTPVVLELRKRGIRPGQTERNVTNDRQSVTDW</sequence>
<comment type="similarity">
    <text evidence="8">Belongs to the peptidase M48 family. BepA subfamily.</text>
</comment>
<keyword evidence="3 8" id="KW-0732">Signal</keyword>
<dbReference type="PANTHER" id="PTHR22726:SF1">
    <property type="entry name" value="METALLOENDOPEPTIDASE OMA1, MITOCHONDRIAL"/>
    <property type="match status" value="1"/>
</dbReference>
<dbReference type="GO" id="GO:0042597">
    <property type="term" value="C:periplasmic space"/>
    <property type="evidence" value="ECO:0007669"/>
    <property type="project" value="UniProtKB-SubCell"/>
</dbReference>
<dbReference type="Pfam" id="PF01435">
    <property type="entry name" value="Peptidase_M48"/>
    <property type="match status" value="1"/>
</dbReference>
<organism evidence="10 11">
    <name type="scientific">Pseudomarimonas arenosa</name>
    <dbReference type="NCBI Taxonomy" id="2774145"/>
    <lineage>
        <taxon>Bacteria</taxon>
        <taxon>Pseudomonadati</taxon>
        <taxon>Pseudomonadota</taxon>
        <taxon>Gammaproteobacteria</taxon>
        <taxon>Lysobacterales</taxon>
        <taxon>Lysobacteraceae</taxon>
        <taxon>Pseudomarimonas</taxon>
    </lineage>
</organism>
<dbReference type="SUPFAM" id="SSF48452">
    <property type="entry name" value="TPR-like"/>
    <property type="match status" value="1"/>
</dbReference>
<dbReference type="Gene3D" id="3.30.2010.10">
    <property type="entry name" value="Metalloproteases ('zincins'), catalytic domain"/>
    <property type="match status" value="1"/>
</dbReference>
<feature type="signal peptide" evidence="8">
    <location>
        <begin position="1"/>
        <end position="24"/>
    </location>
</feature>
<gene>
    <name evidence="10" type="ORF">IFO71_09690</name>
</gene>
<keyword evidence="6 8" id="KW-0862">Zinc</keyword>
<keyword evidence="11" id="KW-1185">Reference proteome</keyword>
<dbReference type="Pfam" id="PF14559">
    <property type="entry name" value="TPR_19"/>
    <property type="match status" value="1"/>
</dbReference>
<reference evidence="10 11" key="1">
    <citation type="submission" date="2020-09" db="EMBL/GenBank/DDBJ databases">
        <title>Pseudoxanthomonas sp. CAU 1598 isolated from sand of Yaerae Beach.</title>
        <authorList>
            <person name="Kim W."/>
        </authorList>
    </citation>
    <scope>NUCLEOTIDE SEQUENCE [LARGE SCALE GENOMIC DNA]</scope>
    <source>
        <strain evidence="10 11">CAU 1598</strain>
    </source>
</reference>
<dbReference type="EMBL" id="JACYTR010000016">
    <property type="protein sequence ID" value="MBD8526017.1"/>
    <property type="molecule type" value="Genomic_DNA"/>
</dbReference>
<dbReference type="InterPro" id="IPR001915">
    <property type="entry name" value="Peptidase_M48"/>
</dbReference>
<evidence type="ECO:0000256" key="4">
    <source>
        <dbReference type="ARBA" id="ARBA00022764"/>
    </source>
</evidence>
<comment type="subcellular location">
    <subcellularLocation>
        <location evidence="8">Periplasm</location>
    </subcellularLocation>
</comment>
<dbReference type="AlphaFoldDB" id="A0AAW3ZLF6"/>
<evidence type="ECO:0000313" key="11">
    <source>
        <dbReference type="Proteomes" id="UP000613768"/>
    </source>
</evidence>
<feature type="domain" description="Peptidase M48" evidence="9">
    <location>
        <begin position="68"/>
        <end position="260"/>
    </location>
</feature>
<evidence type="ECO:0000256" key="8">
    <source>
        <dbReference type="HAMAP-Rule" id="MF_00997"/>
    </source>
</evidence>
<name>A0AAW3ZLF6_9GAMM</name>
<comment type="function">
    <text evidence="8">Functions as both a chaperone and a metalloprotease. Maintains the integrity of the outer membrane by promoting either the assembly or the elimination of outer membrane proteins, depending on their folding state.</text>
</comment>